<dbReference type="PATRIC" id="fig|935700.4.peg.3547"/>
<feature type="region of interest" description="Disordered" evidence="1">
    <location>
        <begin position="53"/>
        <end position="74"/>
    </location>
</feature>
<dbReference type="EMBL" id="JYFE01000060">
    <property type="protein sequence ID" value="KIT15110.1"/>
    <property type="molecule type" value="Genomic_DNA"/>
</dbReference>
<dbReference type="RefSeq" id="WP_043920170.1">
    <property type="nucleotide sequence ID" value="NZ_FZPF01000001.1"/>
</dbReference>
<dbReference type="AlphaFoldDB" id="A0A0D1EGY3"/>
<dbReference type="STRING" id="935700.jaqu_34370"/>
<reference evidence="2 3" key="1">
    <citation type="submission" date="2015-02" db="EMBL/GenBank/DDBJ databases">
        <title>Genome Sequence of Jannaschia aquimarina DSM28248, a member of the Roseobacter clade.</title>
        <authorList>
            <person name="Voget S."/>
            <person name="Daniel R."/>
        </authorList>
    </citation>
    <scope>NUCLEOTIDE SEQUENCE [LARGE SCALE GENOMIC DNA]</scope>
    <source>
        <strain evidence="2 3">GSW-M26</strain>
    </source>
</reference>
<organism evidence="2 3">
    <name type="scientific">Jannaschia aquimarina</name>
    <dbReference type="NCBI Taxonomy" id="935700"/>
    <lineage>
        <taxon>Bacteria</taxon>
        <taxon>Pseudomonadati</taxon>
        <taxon>Pseudomonadota</taxon>
        <taxon>Alphaproteobacteria</taxon>
        <taxon>Rhodobacterales</taxon>
        <taxon>Roseobacteraceae</taxon>
        <taxon>Jannaschia</taxon>
    </lineage>
</organism>
<protein>
    <submittedName>
        <fullName evidence="2">Lipopolysaccharide-assembly protein LptC</fullName>
    </submittedName>
</protein>
<sequence>MIQAVGHTRLVRGTKILLPLIALSLLSTLFLLADRVDPDDALPYAEVDVSERARDQQLTSPRVMGRTTGGTSFDLTAETARPDARDPNRLTIDMLRLDLSGDGGATISAAAGMVNTGTRTLVLEGDVNITTTTGYEVRTERLEGALGDLRIASPGKVTGDGPLGRLTAGAMEIVESDGTQRLRFTGGVDLLYEPATE</sequence>
<gene>
    <name evidence="2" type="ORF">jaqu_34370</name>
</gene>
<comment type="caution">
    <text evidence="2">The sequence shown here is derived from an EMBL/GenBank/DDBJ whole genome shotgun (WGS) entry which is preliminary data.</text>
</comment>
<dbReference type="OrthoDB" id="7871110at2"/>
<dbReference type="Pfam" id="PF06835">
    <property type="entry name" value="LptC"/>
    <property type="match status" value="1"/>
</dbReference>
<name>A0A0D1EGY3_9RHOB</name>
<evidence type="ECO:0000313" key="3">
    <source>
        <dbReference type="Proteomes" id="UP000032232"/>
    </source>
</evidence>
<accession>A0A0D1EGY3</accession>
<dbReference type="InterPro" id="IPR010664">
    <property type="entry name" value="LipoPS_assembly_LptC-rel"/>
</dbReference>
<proteinExistence type="predicted"/>
<evidence type="ECO:0000256" key="1">
    <source>
        <dbReference type="SAM" id="MobiDB-lite"/>
    </source>
</evidence>
<dbReference type="GO" id="GO:0005886">
    <property type="term" value="C:plasma membrane"/>
    <property type="evidence" value="ECO:0007669"/>
    <property type="project" value="InterPro"/>
</dbReference>
<dbReference type="NCBIfam" id="TIGR04409">
    <property type="entry name" value="LptC_YrbK"/>
    <property type="match status" value="1"/>
</dbReference>
<dbReference type="Proteomes" id="UP000032232">
    <property type="component" value="Unassembled WGS sequence"/>
</dbReference>
<dbReference type="InterPro" id="IPR026265">
    <property type="entry name" value="LptC"/>
</dbReference>
<keyword evidence="3" id="KW-1185">Reference proteome</keyword>
<evidence type="ECO:0000313" key="2">
    <source>
        <dbReference type="EMBL" id="KIT15110.1"/>
    </source>
</evidence>
<dbReference type="GO" id="GO:0015221">
    <property type="term" value="F:lipopolysaccharide transmembrane transporter activity"/>
    <property type="evidence" value="ECO:0007669"/>
    <property type="project" value="InterPro"/>
</dbReference>